<name>A0ACD4DBB5_9NOCA</name>
<evidence type="ECO:0000313" key="1">
    <source>
        <dbReference type="EMBL" id="UYP17355.1"/>
    </source>
</evidence>
<proteinExistence type="predicted"/>
<dbReference type="EMBL" id="CP107551">
    <property type="protein sequence ID" value="UYP17355.1"/>
    <property type="molecule type" value="Genomic_DNA"/>
</dbReference>
<sequence>MPISVTPSSHRACARSALVHPLRSHTDGRAHTDGPARGCTVRTRARGTTIPFGRNSDGTAVSWDLASGRNLLVRRDERRSSPSVALDLIAMRVLTGGTHDLVVVDPHRRHPWLAGPGTLPEGSRRATTPEEIAQVVADLDSPVVGRPAVLLVADLAATVALLDEEGRARLAAVVLASGERNLVCVATTADTNPRWYPDGLIDAFGDLVV</sequence>
<protein>
    <submittedName>
        <fullName evidence="1">Uncharacterized protein</fullName>
    </submittedName>
</protein>
<organism evidence="1 2">
    <name type="scientific">Rhodococcus sacchari</name>
    <dbReference type="NCBI Taxonomy" id="2962047"/>
    <lineage>
        <taxon>Bacteria</taxon>
        <taxon>Bacillati</taxon>
        <taxon>Actinomycetota</taxon>
        <taxon>Actinomycetes</taxon>
        <taxon>Mycobacteriales</taxon>
        <taxon>Nocardiaceae</taxon>
        <taxon>Rhodococcus</taxon>
    </lineage>
</organism>
<accession>A0ACD4DBB5</accession>
<reference evidence="1" key="1">
    <citation type="submission" date="2022-10" db="EMBL/GenBank/DDBJ databases">
        <title>Rhodococcus ferula Z13 complete genome.</title>
        <authorList>
            <person name="Long X."/>
            <person name="Zang M."/>
        </authorList>
    </citation>
    <scope>NUCLEOTIDE SEQUENCE</scope>
    <source>
        <strain evidence="1">Z13</strain>
    </source>
</reference>
<evidence type="ECO:0000313" key="2">
    <source>
        <dbReference type="Proteomes" id="UP001156484"/>
    </source>
</evidence>
<gene>
    <name evidence="1" type="ORF">OED52_11610</name>
</gene>
<keyword evidence="2" id="KW-1185">Reference proteome</keyword>
<dbReference type="Proteomes" id="UP001156484">
    <property type="component" value="Chromosome"/>
</dbReference>